<protein>
    <submittedName>
        <fullName evidence="6">ABC transporter substrate-binding protein</fullName>
    </submittedName>
    <submittedName>
        <fullName evidence="7">C4-dicarboxylate-binding periplasmic protein</fullName>
    </submittedName>
</protein>
<dbReference type="EMBL" id="CP020559">
    <property type="protein sequence ID" value="ARE86459.1"/>
    <property type="molecule type" value="Genomic_DNA"/>
</dbReference>
<dbReference type="NCBIfam" id="NF037995">
    <property type="entry name" value="TRAP_S1"/>
    <property type="match status" value="1"/>
</dbReference>
<feature type="chain" id="PRO_5041997275" evidence="5">
    <location>
        <begin position="27"/>
        <end position="350"/>
    </location>
</feature>
<dbReference type="CDD" id="cd13679">
    <property type="entry name" value="PBP2_TRAP_YiaO_like"/>
    <property type="match status" value="1"/>
</dbReference>
<dbReference type="RefSeq" id="WP_070967025.1">
    <property type="nucleotide sequence ID" value="NZ_CP017603.1"/>
</dbReference>
<keyword evidence="4 5" id="KW-0732">Signal</keyword>
<evidence type="ECO:0000256" key="2">
    <source>
        <dbReference type="ARBA" id="ARBA00009023"/>
    </source>
</evidence>
<evidence type="ECO:0000313" key="7">
    <source>
        <dbReference type="EMBL" id="ARE86459.1"/>
    </source>
</evidence>
<dbReference type="Gene3D" id="3.40.190.170">
    <property type="entry name" value="Bacterial extracellular solute-binding protein, family 7"/>
    <property type="match status" value="1"/>
</dbReference>
<keyword evidence="3" id="KW-0813">Transport</keyword>
<dbReference type="GO" id="GO:0055085">
    <property type="term" value="P:transmembrane transport"/>
    <property type="evidence" value="ECO:0007669"/>
    <property type="project" value="InterPro"/>
</dbReference>
<dbReference type="InterPro" id="IPR004682">
    <property type="entry name" value="TRAP_DctP"/>
</dbReference>
<dbReference type="PROSITE" id="PS51257">
    <property type="entry name" value="PROKAR_LIPOPROTEIN"/>
    <property type="match status" value="1"/>
</dbReference>
<dbReference type="SUPFAM" id="SSF53850">
    <property type="entry name" value="Periplasmic binding protein-like II"/>
    <property type="match status" value="1"/>
</dbReference>
<dbReference type="PANTHER" id="PTHR33376:SF4">
    <property type="entry name" value="SIALIC ACID-BINDING PERIPLASMIC PROTEIN SIAP"/>
    <property type="match status" value="1"/>
</dbReference>
<evidence type="ECO:0000256" key="5">
    <source>
        <dbReference type="SAM" id="SignalP"/>
    </source>
</evidence>
<dbReference type="Proteomes" id="UP000177894">
    <property type="component" value="Chromosome"/>
</dbReference>
<dbReference type="PIRSF" id="PIRSF006470">
    <property type="entry name" value="DctB"/>
    <property type="match status" value="1"/>
</dbReference>
<dbReference type="GO" id="GO:0030288">
    <property type="term" value="C:outer membrane-bounded periplasmic space"/>
    <property type="evidence" value="ECO:0007669"/>
    <property type="project" value="InterPro"/>
</dbReference>
<comment type="subcellular location">
    <subcellularLocation>
        <location evidence="1">Cell envelope</location>
    </subcellularLocation>
</comment>
<dbReference type="InterPro" id="IPR038404">
    <property type="entry name" value="TRAP_DctP_sf"/>
</dbReference>
<dbReference type="AlphaFoldDB" id="A0AAC9WF97"/>
<dbReference type="EMBL" id="CP017603">
    <property type="protein sequence ID" value="AOY76096.1"/>
    <property type="molecule type" value="Genomic_DNA"/>
</dbReference>
<keyword evidence="8" id="KW-1185">Reference proteome</keyword>
<dbReference type="Proteomes" id="UP000192478">
    <property type="component" value="Chromosome"/>
</dbReference>
<evidence type="ECO:0000313" key="9">
    <source>
        <dbReference type="Proteomes" id="UP000192478"/>
    </source>
</evidence>
<dbReference type="InterPro" id="IPR018389">
    <property type="entry name" value="DctP_fam"/>
</dbReference>
<dbReference type="Pfam" id="PF03480">
    <property type="entry name" value="DctP"/>
    <property type="match status" value="1"/>
</dbReference>
<comment type="similarity">
    <text evidence="2">Belongs to the bacterial solute-binding protein 7 family.</text>
</comment>
<feature type="signal peptide" evidence="5">
    <location>
        <begin position="1"/>
        <end position="26"/>
    </location>
</feature>
<evidence type="ECO:0000313" key="8">
    <source>
        <dbReference type="Proteomes" id="UP000177894"/>
    </source>
</evidence>
<proteinExistence type="inferred from homology"/>
<dbReference type="PANTHER" id="PTHR33376">
    <property type="match status" value="1"/>
</dbReference>
<accession>A0AAC9WF97</accession>
<name>A0AAC9WF97_9CLOT</name>
<evidence type="ECO:0000256" key="1">
    <source>
        <dbReference type="ARBA" id="ARBA00004196"/>
    </source>
</evidence>
<reference evidence="6 8" key="1">
    <citation type="submission" date="2016-10" db="EMBL/GenBank/DDBJ databases">
        <title>Complete Genome Sequence of Acetogen Clostridium formicoaceticum ATCC 27076.</title>
        <authorList>
            <person name="Bao T."/>
            <person name="Cheng C."/>
            <person name="Zhao J."/>
            <person name="Yang S.-T."/>
            <person name="Wang J."/>
            <person name="Wang M."/>
        </authorList>
    </citation>
    <scope>NUCLEOTIDE SEQUENCE [LARGE SCALE GENOMIC DNA]</scope>
    <source>
        <strain evidence="6 8">ATCC 27076</strain>
    </source>
</reference>
<dbReference type="NCBIfam" id="TIGR00787">
    <property type="entry name" value="dctP"/>
    <property type="match status" value="1"/>
</dbReference>
<sequence>MKKMKKLVVVMLVLSLIVAMVGCSSAPSNGEQGEAGSVEQEKYVIRAGIGLNDQHPQYKGLEIFKEYIERESDGRVEVQLFHSSQLGDDIQMMEALQLGSQEVTCPSSAPITSIDKRFMIFDLPFLFPTEEVASDFVDGPLGQELLDGLEEHGLVGLAYWENGYRHLTNNVREVKTPEDMKGLKIRTMENQVHLDFFRALGANPTPMPFGELFTAMQQGVVDGQENPVPTIYLQNYPEVQKYTTLTGHVYSPFVLLMSKVFWDGLPADLQEIVQEAAFIARDEERRISREYTEELADGLREAGMTVTELTPEQQQMFQEATSSTVEKFKNEIGADYVEQVLAEIERLSNR</sequence>
<organism evidence="7 9">
    <name type="scientific">Clostridium formicaceticum</name>
    <dbReference type="NCBI Taxonomy" id="1497"/>
    <lineage>
        <taxon>Bacteria</taxon>
        <taxon>Bacillati</taxon>
        <taxon>Bacillota</taxon>
        <taxon>Clostridia</taxon>
        <taxon>Eubacteriales</taxon>
        <taxon>Clostridiaceae</taxon>
        <taxon>Clostridium</taxon>
    </lineage>
</organism>
<evidence type="ECO:0000313" key="6">
    <source>
        <dbReference type="EMBL" id="AOY76096.1"/>
    </source>
</evidence>
<reference evidence="7 9" key="2">
    <citation type="submission" date="2017-03" db="EMBL/GenBank/DDBJ databases">
        <title>Complete sequence of Clostridium formicaceticum DSM 92.</title>
        <authorList>
            <person name="Poehlein A."/>
            <person name="Karl M."/>
            <person name="Bengelsdorf F.R."/>
            <person name="Duerre P."/>
            <person name="Daniel R."/>
        </authorList>
    </citation>
    <scope>NUCLEOTIDE SEQUENCE [LARGE SCALE GENOMIC DNA]</scope>
    <source>
        <strain evidence="7 9">DSM 92</strain>
    </source>
</reference>
<gene>
    <name evidence="7" type="primary">dctP_1</name>
    <name evidence="6" type="ORF">BJL90_09390</name>
    <name evidence="7" type="ORF">CLFO_07810</name>
</gene>
<evidence type="ECO:0000256" key="4">
    <source>
        <dbReference type="ARBA" id="ARBA00022729"/>
    </source>
</evidence>
<evidence type="ECO:0000256" key="3">
    <source>
        <dbReference type="ARBA" id="ARBA00022448"/>
    </source>
</evidence>
<dbReference type="KEGG" id="cfm:BJL90_09390"/>